<dbReference type="FunFam" id="3.40.50.11320:FF:000004">
    <property type="entry name" value="Carboxypeptidase"/>
    <property type="match status" value="1"/>
</dbReference>
<proteinExistence type="inferred from homology"/>
<evidence type="ECO:0000256" key="3">
    <source>
        <dbReference type="ARBA" id="ARBA00022525"/>
    </source>
</evidence>
<keyword evidence="6 11" id="KW-0732">Signal</keyword>
<keyword evidence="4 12" id="KW-0121">Carboxypeptidase</keyword>
<evidence type="ECO:0000256" key="9">
    <source>
        <dbReference type="ARBA" id="ARBA00023180"/>
    </source>
</evidence>
<dbReference type="PANTHER" id="PTHR11802:SF281">
    <property type="entry name" value="CARBOXYPEPTIDASE"/>
    <property type="match status" value="1"/>
</dbReference>
<keyword evidence="9" id="KW-0325">Glycoprotein</keyword>
<dbReference type="GO" id="GO:0006508">
    <property type="term" value="P:proteolysis"/>
    <property type="evidence" value="ECO:0007669"/>
    <property type="project" value="UniProtKB-KW"/>
</dbReference>
<accession>A0A9N7R5S0</accession>
<dbReference type="AlphaFoldDB" id="A0A9N7R5S0"/>
<dbReference type="Proteomes" id="UP001153555">
    <property type="component" value="Unassembled WGS sequence"/>
</dbReference>
<comment type="similarity">
    <text evidence="2">Belongs to the peptidase S10 family.</text>
</comment>
<protein>
    <submittedName>
        <fullName evidence="12">Serine carboxypeptidase-like 45</fullName>
    </submittedName>
</protein>
<dbReference type="PANTHER" id="PTHR11802">
    <property type="entry name" value="SERINE PROTEASE FAMILY S10 SERINE CARBOXYPEPTIDASE"/>
    <property type="match status" value="1"/>
</dbReference>
<comment type="caution">
    <text evidence="12">The sequence shown here is derived from an EMBL/GenBank/DDBJ whole genome shotgun (WGS) entry which is preliminary data.</text>
</comment>
<dbReference type="PRINTS" id="PR00724">
    <property type="entry name" value="CRBOXYPTASEC"/>
</dbReference>
<evidence type="ECO:0000256" key="8">
    <source>
        <dbReference type="ARBA" id="ARBA00023157"/>
    </source>
</evidence>
<dbReference type="Pfam" id="PF00450">
    <property type="entry name" value="Peptidase_S10"/>
    <property type="match status" value="1"/>
</dbReference>
<evidence type="ECO:0000256" key="1">
    <source>
        <dbReference type="ARBA" id="ARBA00004613"/>
    </source>
</evidence>
<dbReference type="PROSITE" id="PS00560">
    <property type="entry name" value="CARBOXYPEPT_SER_HIS"/>
    <property type="match status" value="1"/>
</dbReference>
<keyword evidence="8" id="KW-1015">Disulfide bond</keyword>
<comment type="subcellular location">
    <subcellularLocation>
        <location evidence="1">Secreted</location>
    </subcellularLocation>
</comment>
<gene>
    <name evidence="12" type="ORF">SHERM_13412</name>
</gene>
<keyword evidence="13" id="KW-1185">Reference proteome</keyword>
<dbReference type="Gene3D" id="3.40.50.1820">
    <property type="entry name" value="alpha/beta hydrolase"/>
    <property type="match status" value="1"/>
</dbReference>
<dbReference type="SUPFAM" id="SSF53474">
    <property type="entry name" value="alpha/beta-Hydrolases"/>
    <property type="match status" value="1"/>
</dbReference>
<keyword evidence="3" id="KW-0964">Secreted</keyword>
<dbReference type="FunFam" id="3.40.50.1820:FF:000453">
    <property type="entry name" value="Carboxypeptidase"/>
    <property type="match status" value="1"/>
</dbReference>
<evidence type="ECO:0000256" key="4">
    <source>
        <dbReference type="ARBA" id="ARBA00022645"/>
    </source>
</evidence>
<dbReference type="InterPro" id="IPR001563">
    <property type="entry name" value="Peptidase_S10"/>
</dbReference>
<keyword evidence="5" id="KW-0645">Protease</keyword>
<evidence type="ECO:0000256" key="5">
    <source>
        <dbReference type="ARBA" id="ARBA00022670"/>
    </source>
</evidence>
<reference evidence="12" key="1">
    <citation type="submission" date="2019-12" db="EMBL/GenBank/DDBJ databases">
        <authorList>
            <person name="Scholes J."/>
        </authorList>
    </citation>
    <scope>NUCLEOTIDE SEQUENCE</scope>
</reference>
<evidence type="ECO:0000256" key="10">
    <source>
        <dbReference type="ARBA" id="ARBA00037399"/>
    </source>
</evidence>
<feature type="chain" id="PRO_5040356970" evidence="11">
    <location>
        <begin position="27"/>
        <end position="456"/>
    </location>
</feature>
<comment type="function">
    <text evidence="10">Probable carboxypeptidase.</text>
</comment>
<keyword evidence="7" id="KW-0378">Hydrolase</keyword>
<evidence type="ECO:0000256" key="7">
    <source>
        <dbReference type="ARBA" id="ARBA00022801"/>
    </source>
</evidence>
<evidence type="ECO:0000256" key="2">
    <source>
        <dbReference type="ARBA" id="ARBA00009431"/>
    </source>
</evidence>
<name>A0A9N7R5S0_STRHE</name>
<evidence type="ECO:0000313" key="13">
    <source>
        <dbReference type="Proteomes" id="UP001153555"/>
    </source>
</evidence>
<dbReference type="GO" id="GO:0005773">
    <property type="term" value="C:vacuole"/>
    <property type="evidence" value="ECO:0007669"/>
    <property type="project" value="TreeGrafter"/>
</dbReference>
<dbReference type="GO" id="GO:0004185">
    <property type="term" value="F:serine-type carboxypeptidase activity"/>
    <property type="evidence" value="ECO:0007669"/>
    <property type="project" value="InterPro"/>
</dbReference>
<dbReference type="GO" id="GO:0005576">
    <property type="term" value="C:extracellular region"/>
    <property type="evidence" value="ECO:0007669"/>
    <property type="project" value="UniProtKB-SubCell"/>
</dbReference>
<evidence type="ECO:0000313" key="12">
    <source>
        <dbReference type="EMBL" id="CAA0812853.1"/>
    </source>
</evidence>
<organism evidence="12 13">
    <name type="scientific">Striga hermonthica</name>
    <name type="common">Purple witchweed</name>
    <name type="synonym">Buchnera hermonthica</name>
    <dbReference type="NCBI Taxonomy" id="68872"/>
    <lineage>
        <taxon>Eukaryota</taxon>
        <taxon>Viridiplantae</taxon>
        <taxon>Streptophyta</taxon>
        <taxon>Embryophyta</taxon>
        <taxon>Tracheophyta</taxon>
        <taxon>Spermatophyta</taxon>
        <taxon>Magnoliopsida</taxon>
        <taxon>eudicotyledons</taxon>
        <taxon>Gunneridae</taxon>
        <taxon>Pentapetalae</taxon>
        <taxon>asterids</taxon>
        <taxon>lamiids</taxon>
        <taxon>Lamiales</taxon>
        <taxon>Orobanchaceae</taxon>
        <taxon>Buchnereae</taxon>
        <taxon>Striga</taxon>
    </lineage>
</organism>
<sequence length="456" mass="51606">MTTTQAWSITLLIICTLQNHLITTKADKISSLPGQPNANFQQFSGYINVDEKKERFLFYYFVEAETEPDSKPLVLWLNGGVGCSSFGVGAFVEHGPFRPNGKVLVRNNYSWNKAANMLYLESSAGVGFSYSTNKSFYKYVDDKITTRDNLKFLEKWIEEFPEFKEREFYITGEGYSGHYAPQLASLIIQSKSKLSLKGVAIGNPLLEFDTDRNSAAEFWWSHGLISDFTYKQLTFVCNYSQILRQYDNKPMTPDCKRVSKLLRSEISDFVDYYDVTLDICLSPVALQARVLNKLRDEPKIDVCVEDETYVYLNRKDVQKALHARLFGVKEWGMCSSVVDYDRKNIETPTNGILGSLAKSNIRVLVFSGDQDSVTPLIGTRTLVNQLAKQLGLNTTQPYRAWLEAKQVAGWTQSYGDYLSYATIRGASHMAPFSQPERSLLLFSSFVAGKPLPVVKA</sequence>
<dbReference type="InterPro" id="IPR033124">
    <property type="entry name" value="Ser_caboxypep_his_AS"/>
</dbReference>
<evidence type="ECO:0000256" key="11">
    <source>
        <dbReference type="SAM" id="SignalP"/>
    </source>
</evidence>
<feature type="signal peptide" evidence="11">
    <location>
        <begin position="1"/>
        <end position="26"/>
    </location>
</feature>
<dbReference type="OrthoDB" id="443318at2759"/>
<evidence type="ECO:0000256" key="6">
    <source>
        <dbReference type="ARBA" id="ARBA00022729"/>
    </source>
</evidence>
<dbReference type="InterPro" id="IPR029058">
    <property type="entry name" value="AB_hydrolase_fold"/>
</dbReference>
<dbReference type="EMBL" id="CACSLK010011299">
    <property type="protein sequence ID" value="CAA0812853.1"/>
    <property type="molecule type" value="Genomic_DNA"/>
</dbReference>